<protein>
    <submittedName>
        <fullName evidence="5">Unannotated protein</fullName>
    </submittedName>
</protein>
<reference evidence="5" key="1">
    <citation type="submission" date="2020-05" db="EMBL/GenBank/DDBJ databases">
        <authorList>
            <person name="Chiriac C."/>
            <person name="Salcher M."/>
            <person name="Ghai R."/>
            <person name="Kavagutti S V."/>
        </authorList>
    </citation>
    <scope>NUCLEOTIDE SEQUENCE</scope>
</reference>
<dbReference type="EMBL" id="CAEZXW010000150">
    <property type="protein sequence ID" value="CAB4717561.1"/>
    <property type="molecule type" value="Genomic_DNA"/>
</dbReference>
<dbReference type="EMBL" id="CAFBQA010000016">
    <property type="protein sequence ID" value="CAB5036677.1"/>
    <property type="molecule type" value="Genomic_DNA"/>
</dbReference>
<evidence type="ECO:0000313" key="5">
    <source>
        <dbReference type="EMBL" id="CAB5049983.1"/>
    </source>
</evidence>
<dbReference type="InterPro" id="IPR036291">
    <property type="entry name" value="NAD(P)-bd_dom_sf"/>
</dbReference>
<dbReference type="AlphaFoldDB" id="A0A6J7T9L6"/>
<dbReference type="PRINTS" id="PR00080">
    <property type="entry name" value="SDRFAMILY"/>
</dbReference>
<evidence type="ECO:0000256" key="1">
    <source>
        <dbReference type="ARBA" id="ARBA00006484"/>
    </source>
</evidence>
<dbReference type="SUPFAM" id="SSF51735">
    <property type="entry name" value="NAD(P)-binding Rossmann-fold domains"/>
    <property type="match status" value="1"/>
</dbReference>
<dbReference type="Pfam" id="PF13561">
    <property type="entry name" value="adh_short_C2"/>
    <property type="match status" value="1"/>
</dbReference>
<dbReference type="GO" id="GO:0032787">
    <property type="term" value="P:monocarboxylic acid metabolic process"/>
    <property type="evidence" value="ECO:0007669"/>
    <property type="project" value="UniProtKB-ARBA"/>
</dbReference>
<dbReference type="PANTHER" id="PTHR42879">
    <property type="entry name" value="3-OXOACYL-(ACYL-CARRIER-PROTEIN) REDUCTASE"/>
    <property type="match status" value="1"/>
</dbReference>
<dbReference type="InterPro" id="IPR050259">
    <property type="entry name" value="SDR"/>
</dbReference>
<sequence length="258" mass="26792">MFDLTGKRFLVTGTGSAHGIGFASARALQSLGAKVFLTSLSDRVHERAGELNSVGATADLTDEQEVAELIRAAVKSLGGLDGVINNAGMTSVVDSSQGEFASIDDTSLAIWRKSFARNLDSAFLVTKAALPHLRKNPWGRIVMVSSATGPLMAIRNDVAYASAKAAMIGLVRGLALDEASNAITVNAIAPGWVATESQTPSEALHSAATPLGRAGTPDEMASAVAWLCTPGAAYVTGQMIVIDGANSLPEQRFLPPTK</sequence>
<evidence type="ECO:0000313" key="2">
    <source>
        <dbReference type="EMBL" id="CAB4717561.1"/>
    </source>
</evidence>
<evidence type="ECO:0000313" key="4">
    <source>
        <dbReference type="EMBL" id="CAB5036677.1"/>
    </source>
</evidence>
<dbReference type="EMBL" id="CAFBQF010000040">
    <property type="protein sequence ID" value="CAB5049983.1"/>
    <property type="molecule type" value="Genomic_DNA"/>
</dbReference>
<comment type="similarity">
    <text evidence="1">Belongs to the short-chain dehydrogenases/reductases (SDR) family.</text>
</comment>
<dbReference type="InterPro" id="IPR020904">
    <property type="entry name" value="Sc_DH/Rdtase_CS"/>
</dbReference>
<dbReference type="FunFam" id="3.40.50.720:FF:000084">
    <property type="entry name" value="Short-chain dehydrogenase reductase"/>
    <property type="match status" value="1"/>
</dbReference>
<accession>A0A6J7T9L6</accession>
<evidence type="ECO:0000313" key="3">
    <source>
        <dbReference type="EMBL" id="CAB4896646.1"/>
    </source>
</evidence>
<dbReference type="CDD" id="cd05233">
    <property type="entry name" value="SDR_c"/>
    <property type="match status" value="1"/>
</dbReference>
<dbReference type="PRINTS" id="PR00081">
    <property type="entry name" value="GDHRDH"/>
</dbReference>
<dbReference type="EMBL" id="CAFBMD010000044">
    <property type="protein sequence ID" value="CAB4896646.1"/>
    <property type="molecule type" value="Genomic_DNA"/>
</dbReference>
<dbReference type="Gene3D" id="3.40.50.720">
    <property type="entry name" value="NAD(P)-binding Rossmann-like Domain"/>
    <property type="match status" value="1"/>
</dbReference>
<proteinExistence type="inferred from homology"/>
<dbReference type="InterPro" id="IPR002347">
    <property type="entry name" value="SDR_fam"/>
</dbReference>
<dbReference type="PROSITE" id="PS00061">
    <property type="entry name" value="ADH_SHORT"/>
    <property type="match status" value="1"/>
</dbReference>
<organism evidence="5">
    <name type="scientific">freshwater metagenome</name>
    <dbReference type="NCBI Taxonomy" id="449393"/>
    <lineage>
        <taxon>unclassified sequences</taxon>
        <taxon>metagenomes</taxon>
        <taxon>ecological metagenomes</taxon>
    </lineage>
</organism>
<name>A0A6J7T9L6_9ZZZZ</name>
<gene>
    <name evidence="2" type="ORF">UFOPK2593_01491</name>
    <name evidence="3" type="ORF">UFOPK3492_00719</name>
    <name evidence="4" type="ORF">UFOPK4234_00482</name>
    <name evidence="5" type="ORF">UFOPK4295_00865</name>
</gene>